<proteinExistence type="inferred from homology"/>
<evidence type="ECO:0000256" key="9">
    <source>
        <dbReference type="ARBA" id="ARBA00023136"/>
    </source>
</evidence>
<keyword evidence="4" id="KW-0808">Transferase</keyword>
<accession>A0A3P7JQ89</accession>
<name>A0A3P7JQ89_STRVU</name>
<keyword evidence="3 10" id="KW-0328">Glycosyltransferase</keyword>
<keyword evidence="7" id="KW-1133">Transmembrane helix</keyword>
<evidence type="ECO:0000313" key="12">
    <source>
        <dbReference type="Proteomes" id="UP000270094"/>
    </source>
</evidence>
<evidence type="ECO:0000313" key="11">
    <source>
        <dbReference type="EMBL" id="VDM83073.1"/>
    </source>
</evidence>
<dbReference type="Gene3D" id="3.90.550.50">
    <property type="match status" value="1"/>
</dbReference>
<protein>
    <recommendedName>
        <fullName evidence="10">Hexosyltransferase</fullName>
        <ecNumber evidence="10">2.4.1.-</ecNumber>
    </recommendedName>
</protein>
<dbReference type="Proteomes" id="UP000270094">
    <property type="component" value="Unassembled WGS sequence"/>
</dbReference>
<keyword evidence="9" id="KW-0472">Membrane</keyword>
<dbReference type="PANTHER" id="PTHR11214">
    <property type="entry name" value="BETA-1,3-N-ACETYLGLUCOSAMINYLTRANSFERASE"/>
    <property type="match status" value="1"/>
</dbReference>
<dbReference type="EC" id="2.4.1.-" evidence="10"/>
<evidence type="ECO:0000256" key="1">
    <source>
        <dbReference type="ARBA" id="ARBA00004323"/>
    </source>
</evidence>
<evidence type="ECO:0000256" key="10">
    <source>
        <dbReference type="RuleBase" id="RU363063"/>
    </source>
</evidence>
<evidence type="ECO:0000256" key="2">
    <source>
        <dbReference type="ARBA" id="ARBA00008661"/>
    </source>
</evidence>
<comment type="similarity">
    <text evidence="2 10">Belongs to the glycosyltransferase 31 family.</text>
</comment>
<evidence type="ECO:0000256" key="8">
    <source>
        <dbReference type="ARBA" id="ARBA00023034"/>
    </source>
</evidence>
<dbReference type="InterPro" id="IPR002659">
    <property type="entry name" value="Glyco_trans_31"/>
</dbReference>
<keyword evidence="8 10" id="KW-0333">Golgi apparatus</keyword>
<evidence type="ECO:0000256" key="4">
    <source>
        <dbReference type="ARBA" id="ARBA00022679"/>
    </source>
</evidence>
<sequence length="107" mass="13014">MLRLLAEHSRYNDLIVTDVFESYENLVLKVYTAMIFFKHYCPKANFLMKVDDDVVIHLDRMFSRWIETENDENSIFGIVWPEHPPIRDRANKWYATLHFVLRIYLQF</sequence>
<gene>
    <name evidence="11" type="ORF">SVUK_LOCUS18071</name>
</gene>
<evidence type="ECO:0000256" key="5">
    <source>
        <dbReference type="ARBA" id="ARBA00022692"/>
    </source>
</evidence>
<keyword evidence="5" id="KW-0812">Transmembrane</keyword>
<dbReference type="Pfam" id="PF01762">
    <property type="entry name" value="Galactosyl_T"/>
    <property type="match status" value="1"/>
</dbReference>
<dbReference type="GO" id="GO:0016758">
    <property type="term" value="F:hexosyltransferase activity"/>
    <property type="evidence" value="ECO:0007669"/>
    <property type="project" value="InterPro"/>
</dbReference>
<organism evidence="11 12">
    <name type="scientific">Strongylus vulgaris</name>
    <name type="common">Blood worm</name>
    <dbReference type="NCBI Taxonomy" id="40348"/>
    <lineage>
        <taxon>Eukaryota</taxon>
        <taxon>Metazoa</taxon>
        <taxon>Ecdysozoa</taxon>
        <taxon>Nematoda</taxon>
        <taxon>Chromadorea</taxon>
        <taxon>Rhabditida</taxon>
        <taxon>Rhabditina</taxon>
        <taxon>Rhabditomorpha</taxon>
        <taxon>Strongyloidea</taxon>
        <taxon>Strongylidae</taxon>
        <taxon>Strongylus</taxon>
    </lineage>
</organism>
<dbReference type="EMBL" id="UYYB01120942">
    <property type="protein sequence ID" value="VDM83073.1"/>
    <property type="molecule type" value="Genomic_DNA"/>
</dbReference>
<evidence type="ECO:0000256" key="7">
    <source>
        <dbReference type="ARBA" id="ARBA00022989"/>
    </source>
</evidence>
<keyword evidence="6" id="KW-0735">Signal-anchor</keyword>
<dbReference type="OrthoDB" id="6355886at2759"/>
<dbReference type="GO" id="GO:0000139">
    <property type="term" value="C:Golgi membrane"/>
    <property type="evidence" value="ECO:0007669"/>
    <property type="project" value="UniProtKB-SubCell"/>
</dbReference>
<evidence type="ECO:0000256" key="3">
    <source>
        <dbReference type="ARBA" id="ARBA00022676"/>
    </source>
</evidence>
<dbReference type="PANTHER" id="PTHR11214:SF314">
    <property type="entry name" value="HEXOSYLTRANSFERASE"/>
    <property type="match status" value="1"/>
</dbReference>
<dbReference type="GO" id="GO:0006493">
    <property type="term" value="P:protein O-linked glycosylation"/>
    <property type="evidence" value="ECO:0007669"/>
    <property type="project" value="TreeGrafter"/>
</dbReference>
<evidence type="ECO:0000256" key="6">
    <source>
        <dbReference type="ARBA" id="ARBA00022968"/>
    </source>
</evidence>
<dbReference type="AlphaFoldDB" id="A0A3P7JQ89"/>
<reference evidence="11 12" key="1">
    <citation type="submission" date="2018-11" db="EMBL/GenBank/DDBJ databases">
        <authorList>
            <consortium name="Pathogen Informatics"/>
        </authorList>
    </citation>
    <scope>NUCLEOTIDE SEQUENCE [LARGE SCALE GENOMIC DNA]</scope>
</reference>
<keyword evidence="12" id="KW-1185">Reference proteome</keyword>
<comment type="subcellular location">
    <subcellularLocation>
        <location evidence="1 10">Golgi apparatus membrane</location>
        <topology evidence="1 10">Single-pass type II membrane protein</topology>
    </subcellularLocation>
</comment>